<dbReference type="SUPFAM" id="SSF52540">
    <property type="entry name" value="P-loop containing nucleoside triphosphate hydrolases"/>
    <property type="match status" value="1"/>
</dbReference>
<evidence type="ECO:0000256" key="10">
    <source>
        <dbReference type="ARBA" id="ARBA00023055"/>
    </source>
</evidence>
<evidence type="ECO:0000313" key="19">
    <source>
        <dbReference type="Proteomes" id="UP000191686"/>
    </source>
</evidence>
<feature type="domain" description="ABC transporter" evidence="14">
    <location>
        <begin position="353"/>
        <end position="588"/>
    </location>
</feature>
<dbReference type="FunFam" id="3.40.50.300:FF:000221">
    <property type="entry name" value="Multidrug ABC transporter ATP-binding protein"/>
    <property type="match status" value="1"/>
</dbReference>
<keyword evidence="2" id="KW-0813">Transport</keyword>
<sequence length="595" mass="64930">MSVKPTLSKPIGGEDASSPVVVARRLWPYLKPLLWVMVAGVLAMAVVAATEAGIPALLKPLLDRGFGTKGDVTAKLYVPIAVVGLALVRAAAQYASNYLLQYVSNRILLDLRIEMFNRMIHTGVSFFQRETASTVINAVVFEVNQVLNVLLGVLITLVRDSLTVVFLLGYLFYLNWRLTLIVAVLLPCIGWLVGKINRRLRRLNREHQMLTNQLAYIVEETVGGYKVVKIHNGEQYEISRFNELSRRLRGYSMRMIVSGGLAQPLTQFLASIALAVVLTIAVVQSANDQTTVGGFVAFVTAMLLIISPLKHLMDVNQPLQRGMTAAELIFGLIDEPREPEGGGKPLERATGRIRFNDVSFAYHAGTGKPTLDRVSFDVAPGEMIALAGPSGSGKTTLVNLMPRFFDPTSGEILVDGVALPEYRLRDLRDQIAMVSQDVVLFNDTIASNVAYGQTPDRERVTAALRAANLLSTVEAMPDGLDTLVGDNGMRLSGGQRQRLAIARAIYKDAPILILDEATSALDSESERHVQAALETLMKGRTTLVIAHRLSTIERADRILVMDGGRIVESGSHAALLASGGLYAHLHRIQFQQEAG</sequence>
<dbReference type="GO" id="GO:0034040">
    <property type="term" value="F:ATPase-coupled lipid transmembrane transporter activity"/>
    <property type="evidence" value="ECO:0007669"/>
    <property type="project" value="InterPro"/>
</dbReference>
<evidence type="ECO:0000259" key="14">
    <source>
        <dbReference type="PROSITE" id="PS50893"/>
    </source>
</evidence>
<dbReference type="OrthoDB" id="8554730at2"/>
<reference evidence="16" key="1">
    <citation type="submission" date="2015-02" db="EMBL/GenBank/DDBJ databases">
        <authorList>
            <person name="Patil P.P."/>
            <person name="Midha S."/>
            <person name="Mali S."/>
            <person name="Gautam V."/>
            <person name="Dash L."/>
            <person name="Kumar S."/>
            <person name="Shastri J."/>
            <person name="Singhal L."/>
            <person name="Patil P.B."/>
        </authorList>
    </citation>
    <scope>NUCLEOTIDE SEQUENCE</scope>
    <source>
        <strain evidence="16">BC-19</strain>
    </source>
</reference>
<reference evidence="16 19" key="4">
    <citation type="journal article" date="2017" name="Front. Microbiol.">
        <title>Genomics Reveals a Unique Clone of Burkholderia cenocepacia Harboring an Actively Excising Novel Genomic Island.</title>
        <authorList>
            <person name="Patil P.P."/>
            <person name="Mali S."/>
            <person name="Midha S."/>
            <person name="Gautam V."/>
            <person name="Dash L."/>
            <person name="Kumar S."/>
            <person name="Shastri J."/>
            <person name="Singhal L."/>
            <person name="Patil P.B."/>
        </authorList>
    </citation>
    <scope>NUCLEOTIDE SEQUENCE [LARGE SCALE GENOMIC DNA]</scope>
    <source>
        <strain evidence="16 19">BC-19</strain>
    </source>
</reference>
<reference evidence="16 19" key="3">
    <citation type="journal article" date="2017" name="Front. Microbiol.">
        <title>Genomics reveals a unique clone of Burkholderia cenocepacia harbouring an actively excising novel genomic island.</title>
        <authorList>
            <person name="Patil P."/>
            <person name="Mali S."/>
            <person name="Midha S."/>
            <person name="Gautam V."/>
            <person name="Dash L."/>
            <person name="Kumar S."/>
            <person name="Shastri J."/>
            <person name="Singhal L."/>
            <person name="Patil P.B."/>
        </authorList>
    </citation>
    <scope>NUCLEOTIDE SEQUENCE [LARGE SCALE GENOMIC DNA]</scope>
    <source>
        <strain evidence="16 19">BC-19</strain>
    </source>
</reference>
<evidence type="ECO:0000256" key="7">
    <source>
        <dbReference type="ARBA" id="ARBA00022840"/>
    </source>
</evidence>
<feature type="transmembrane region" description="Helical" evidence="13">
    <location>
        <begin position="33"/>
        <end position="54"/>
    </location>
</feature>
<dbReference type="Pfam" id="PF00664">
    <property type="entry name" value="ABC_membrane"/>
    <property type="match status" value="1"/>
</dbReference>
<name>A0A2N9CJP1_9BURK</name>
<dbReference type="GO" id="GO:0016887">
    <property type="term" value="F:ATP hydrolysis activity"/>
    <property type="evidence" value="ECO:0007669"/>
    <property type="project" value="InterPro"/>
</dbReference>
<dbReference type="InterPro" id="IPR003439">
    <property type="entry name" value="ABC_transporter-like_ATP-bd"/>
</dbReference>
<organism evidence="17 18">
    <name type="scientific">Burkholderia cenocepacia</name>
    <dbReference type="NCBI Taxonomy" id="95486"/>
    <lineage>
        <taxon>Bacteria</taxon>
        <taxon>Pseudomonadati</taxon>
        <taxon>Pseudomonadota</taxon>
        <taxon>Betaproteobacteria</taxon>
        <taxon>Burkholderiales</taxon>
        <taxon>Burkholderiaceae</taxon>
        <taxon>Burkholderia</taxon>
        <taxon>Burkholderia cepacia complex</taxon>
    </lineage>
</organism>
<keyword evidence="10" id="KW-0445">Lipid transport</keyword>
<protein>
    <submittedName>
        <fullName evidence="17">Lipid A export permease/ATP-binding protein MsbA</fullName>
    </submittedName>
</protein>
<evidence type="ECO:0000256" key="6">
    <source>
        <dbReference type="ARBA" id="ARBA00022741"/>
    </source>
</evidence>
<dbReference type="Gene3D" id="1.20.1560.10">
    <property type="entry name" value="ABC transporter type 1, transmembrane domain"/>
    <property type="match status" value="1"/>
</dbReference>
<keyword evidence="3" id="KW-1003">Cell membrane</keyword>
<evidence type="ECO:0000256" key="12">
    <source>
        <dbReference type="SAM" id="Coils"/>
    </source>
</evidence>
<evidence type="ECO:0000256" key="8">
    <source>
        <dbReference type="ARBA" id="ARBA00022967"/>
    </source>
</evidence>
<evidence type="ECO:0000256" key="2">
    <source>
        <dbReference type="ARBA" id="ARBA00022448"/>
    </source>
</evidence>
<dbReference type="AlphaFoldDB" id="A0A2N9CJP1"/>
<dbReference type="Proteomes" id="UP000188543">
    <property type="component" value="Unassembled WGS sequence"/>
</dbReference>
<keyword evidence="6" id="KW-0547">Nucleotide-binding</keyword>
<evidence type="ECO:0000256" key="9">
    <source>
        <dbReference type="ARBA" id="ARBA00022989"/>
    </source>
</evidence>
<dbReference type="PROSITE" id="PS00211">
    <property type="entry name" value="ABC_TRANSPORTER_1"/>
    <property type="match status" value="1"/>
</dbReference>
<evidence type="ECO:0000256" key="5">
    <source>
        <dbReference type="ARBA" id="ARBA00022692"/>
    </source>
</evidence>
<dbReference type="GO" id="GO:0005886">
    <property type="term" value="C:plasma membrane"/>
    <property type="evidence" value="ECO:0007669"/>
    <property type="project" value="UniProtKB-SubCell"/>
</dbReference>
<feature type="coiled-coil region" evidence="12">
    <location>
        <begin position="193"/>
        <end position="220"/>
    </location>
</feature>
<dbReference type="InterPro" id="IPR011527">
    <property type="entry name" value="ABC1_TM_dom"/>
</dbReference>
<dbReference type="InterPro" id="IPR011917">
    <property type="entry name" value="ABC_transpr_lipidA"/>
</dbReference>
<dbReference type="EMBL" id="JYMX02000039">
    <property type="protein sequence ID" value="MCW3716187.1"/>
    <property type="molecule type" value="Genomic_DNA"/>
</dbReference>
<feature type="transmembrane region" description="Helical" evidence="13">
    <location>
        <begin position="176"/>
        <end position="194"/>
    </location>
</feature>
<feature type="domain" description="ABC transmembrane type-1" evidence="15">
    <location>
        <begin position="38"/>
        <end position="321"/>
    </location>
</feature>
<dbReference type="SMART" id="SM00382">
    <property type="entry name" value="AAA"/>
    <property type="match status" value="1"/>
</dbReference>
<evidence type="ECO:0000313" key="18">
    <source>
        <dbReference type="Proteomes" id="UP000188543"/>
    </source>
</evidence>
<evidence type="ECO:0000256" key="13">
    <source>
        <dbReference type="SAM" id="Phobius"/>
    </source>
</evidence>
<feature type="transmembrane region" description="Helical" evidence="13">
    <location>
        <begin position="256"/>
        <end position="283"/>
    </location>
</feature>
<reference evidence="16" key="5">
    <citation type="submission" date="2021-09" db="EMBL/GenBank/DDBJ databases">
        <authorList>
            <person name="Saroha T."/>
            <person name="Patil P."/>
            <person name="Gautam D.V."/>
            <person name="Patil D.P.B."/>
        </authorList>
    </citation>
    <scope>NUCLEOTIDE SEQUENCE</scope>
    <source>
        <strain evidence="16">BC-19</strain>
    </source>
</reference>
<dbReference type="InterPro" id="IPR036640">
    <property type="entry name" value="ABC1_TM_sf"/>
</dbReference>
<comment type="subcellular location">
    <subcellularLocation>
        <location evidence="1">Cell membrane</location>
        <topology evidence="1">Multi-pass membrane protein</topology>
    </subcellularLocation>
</comment>
<dbReference type="PROSITE" id="PS50893">
    <property type="entry name" value="ABC_TRANSPORTER_2"/>
    <property type="match status" value="1"/>
</dbReference>
<dbReference type="CDD" id="cd18552">
    <property type="entry name" value="ABC_6TM_MsbA_like"/>
    <property type="match status" value="1"/>
</dbReference>
<keyword evidence="8" id="KW-1278">Translocase</keyword>
<evidence type="ECO:0000256" key="3">
    <source>
        <dbReference type="ARBA" id="ARBA00022475"/>
    </source>
</evidence>
<keyword evidence="12" id="KW-0175">Coiled coil</keyword>
<dbReference type="Proteomes" id="UP000191686">
    <property type="component" value="Unassembled WGS sequence"/>
</dbReference>
<evidence type="ECO:0000256" key="1">
    <source>
        <dbReference type="ARBA" id="ARBA00004651"/>
    </source>
</evidence>
<keyword evidence="5 13" id="KW-0812">Transmembrane</keyword>
<keyword evidence="7 17" id="KW-0067">ATP-binding</keyword>
<feature type="transmembrane region" description="Helical" evidence="13">
    <location>
        <begin position="295"/>
        <end position="313"/>
    </location>
</feature>
<gene>
    <name evidence="16" type="primary">msbA</name>
    <name evidence="17" type="ORF">A8E72_09680</name>
    <name evidence="16" type="ORF">UE95_033355</name>
</gene>
<proteinExistence type="predicted"/>
<evidence type="ECO:0000259" key="15">
    <source>
        <dbReference type="PROSITE" id="PS50929"/>
    </source>
</evidence>
<keyword evidence="9 13" id="KW-1133">Transmembrane helix</keyword>
<comment type="caution">
    <text evidence="17">The sequence shown here is derived from an EMBL/GenBank/DDBJ whole genome shotgun (WGS) entry which is preliminary data.</text>
</comment>
<evidence type="ECO:0000256" key="4">
    <source>
        <dbReference type="ARBA" id="ARBA00022519"/>
    </source>
</evidence>
<dbReference type="InterPro" id="IPR003593">
    <property type="entry name" value="AAA+_ATPase"/>
</dbReference>
<dbReference type="GO" id="GO:0005524">
    <property type="term" value="F:ATP binding"/>
    <property type="evidence" value="ECO:0007669"/>
    <property type="project" value="UniProtKB-KW"/>
</dbReference>
<evidence type="ECO:0000313" key="17">
    <source>
        <dbReference type="EMBL" id="ONU89202.1"/>
    </source>
</evidence>
<dbReference type="PANTHER" id="PTHR43394:SF1">
    <property type="entry name" value="ATP-BINDING CASSETTE SUB-FAMILY B MEMBER 10, MITOCHONDRIAL"/>
    <property type="match status" value="1"/>
</dbReference>
<dbReference type="Pfam" id="PF00005">
    <property type="entry name" value="ABC_tran"/>
    <property type="match status" value="1"/>
</dbReference>
<dbReference type="InterPro" id="IPR027417">
    <property type="entry name" value="P-loop_NTPase"/>
</dbReference>
<feature type="transmembrane region" description="Helical" evidence="13">
    <location>
        <begin position="146"/>
        <end position="170"/>
    </location>
</feature>
<dbReference type="Gene3D" id="3.40.50.300">
    <property type="entry name" value="P-loop containing nucleotide triphosphate hydrolases"/>
    <property type="match status" value="1"/>
</dbReference>
<feature type="transmembrane region" description="Helical" evidence="13">
    <location>
        <begin position="74"/>
        <end position="92"/>
    </location>
</feature>
<dbReference type="EMBL" id="MUTJ01000032">
    <property type="protein sequence ID" value="ONU89202.1"/>
    <property type="molecule type" value="Genomic_DNA"/>
</dbReference>
<dbReference type="SUPFAM" id="SSF90123">
    <property type="entry name" value="ABC transporter transmembrane region"/>
    <property type="match status" value="1"/>
</dbReference>
<dbReference type="PANTHER" id="PTHR43394">
    <property type="entry name" value="ATP-DEPENDENT PERMEASE MDL1, MITOCHONDRIAL"/>
    <property type="match status" value="1"/>
</dbReference>
<dbReference type="GeneID" id="56558906"/>
<dbReference type="NCBIfam" id="TIGR02203">
    <property type="entry name" value="MsbA_lipidA"/>
    <property type="match status" value="1"/>
</dbReference>
<dbReference type="InterPro" id="IPR017871">
    <property type="entry name" value="ABC_transporter-like_CS"/>
</dbReference>
<keyword evidence="11 13" id="KW-0472">Membrane</keyword>
<dbReference type="GO" id="GO:0015421">
    <property type="term" value="F:ABC-type oligopeptide transporter activity"/>
    <property type="evidence" value="ECO:0007669"/>
    <property type="project" value="TreeGrafter"/>
</dbReference>
<accession>A0A2N9CJP1</accession>
<keyword evidence="4" id="KW-0997">Cell inner membrane</keyword>
<evidence type="ECO:0000256" key="11">
    <source>
        <dbReference type="ARBA" id="ARBA00023136"/>
    </source>
</evidence>
<dbReference type="PROSITE" id="PS50929">
    <property type="entry name" value="ABC_TM1F"/>
    <property type="match status" value="1"/>
</dbReference>
<dbReference type="InterPro" id="IPR039421">
    <property type="entry name" value="Type_1_exporter"/>
</dbReference>
<dbReference type="RefSeq" id="WP_034201493.1">
    <property type="nucleotide sequence ID" value="NZ_CADETK010000006.1"/>
</dbReference>
<evidence type="ECO:0000313" key="16">
    <source>
        <dbReference type="EMBL" id="MCW3716187.1"/>
    </source>
</evidence>
<reference evidence="17 18" key="2">
    <citation type="submission" date="2016-08" db="EMBL/GenBank/DDBJ databases">
        <authorList>
            <person name="Seilhamer J.J."/>
        </authorList>
    </citation>
    <scope>NUCLEOTIDE SEQUENCE [LARGE SCALE GENOMIC DNA]</scope>
    <source>
        <strain evidence="17 18">VC14762</strain>
    </source>
</reference>